<evidence type="ECO:0000313" key="2">
    <source>
        <dbReference type="WBParaSite" id="maker-uti_cns_0002392-snap-gene-0.5-mRNA-1"/>
    </source>
</evidence>
<reference evidence="2" key="1">
    <citation type="submission" date="2016-11" db="UniProtKB">
        <authorList>
            <consortium name="WormBaseParasite"/>
        </authorList>
    </citation>
    <scope>IDENTIFICATION</scope>
</reference>
<organism evidence="1 2">
    <name type="scientific">Macrostomum lignano</name>
    <dbReference type="NCBI Taxonomy" id="282301"/>
    <lineage>
        <taxon>Eukaryota</taxon>
        <taxon>Metazoa</taxon>
        <taxon>Spiralia</taxon>
        <taxon>Lophotrochozoa</taxon>
        <taxon>Platyhelminthes</taxon>
        <taxon>Rhabditophora</taxon>
        <taxon>Macrostomorpha</taxon>
        <taxon>Macrostomida</taxon>
        <taxon>Macrostomidae</taxon>
        <taxon>Macrostomum</taxon>
    </lineage>
</organism>
<proteinExistence type="predicted"/>
<sequence length="428" mass="48090">ASKLILTDLLSALHSIVHSESTRDILRLVNLTSNEAMSLRGEVLLVKLMDQLVTVQQLYQLQPEDFAELRCCLLKLLHLWEENLADRSSKLIRFADFLRRCDHLRSFGSGSLAGLVHLAEAKSVQLARRLQSPLGDISSRGESLFKLYLARLQNPVLGHDFVVNIGLDQLVQHISRQAGNQVRSFLVGLIDRNRLELAAVILFELLEEEPPYRRSPLSPLRRLLHSLAGRLAGRGSAAQPAGLTLRRAAVRICASGAVSLGDLDPQLGKFIACAEPASVELIPYDVCFETDWKCSPGPSAYADGVTQLLEQQLHQTIFLFVLDEPLFEELRREGSHARSLLQHCLGTRRPLFFVYRDCDLIFDGLLELGNSLQPGLFQRPDIDSFRFPGRRSLLDILFRFGFSFGKADLVTMQNLLRYLRHFDRSVGA</sequence>
<protein>
    <submittedName>
        <fullName evidence="2">Fanconi anemia group D2 protein</fullName>
    </submittedName>
</protein>
<accession>A0A1I8GL64</accession>
<dbReference type="Proteomes" id="UP000095280">
    <property type="component" value="Unplaced"/>
</dbReference>
<dbReference type="AlphaFoldDB" id="A0A1I8GL64"/>
<evidence type="ECO:0000313" key="1">
    <source>
        <dbReference type="Proteomes" id="UP000095280"/>
    </source>
</evidence>
<name>A0A1I8GL64_9PLAT</name>
<keyword evidence="1" id="KW-1185">Reference proteome</keyword>
<dbReference type="WBParaSite" id="maker-uti_cns_0002392-snap-gene-0.5-mRNA-1">
    <property type="protein sequence ID" value="maker-uti_cns_0002392-snap-gene-0.5-mRNA-1"/>
    <property type="gene ID" value="maker-uti_cns_0002392-snap-gene-0.5"/>
</dbReference>